<dbReference type="AlphaFoldDB" id="A0A0E9WAB9"/>
<dbReference type="EMBL" id="GBXM01022047">
    <property type="protein sequence ID" value="JAH86530.1"/>
    <property type="molecule type" value="Transcribed_RNA"/>
</dbReference>
<organism evidence="1">
    <name type="scientific">Anguilla anguilla</name>
    <name type="common">European freshwater eel</name>
    <name type="synonym">Muraena anguilla</name>
    <dbReference type="NCBI Taxonomy" id="7936"/>
    <lineage>
        <taxon>Eukaryota</taxon>
        <taxon>Metazoa</taxon>
        <taxon>Chordata</taxon>
        <taxon>Craniata</taxon>
        <taxon>Vertebrata</taxon>
        <taxon>Euteleostomi</taxon>
        <taxon>Actinopterygii</taxon>
        <taxon>Neopterygii</taxon>
        <taxon>Teleostei</taxon>
        <taxon>Anguilliformes</taxon>
        <taxon>Anguillidae</taxon>
        <taxon>Anguilla</taxon>
    </lineage>
</organism>
<sequence length="40" mass="4380">MKVESITEHAFISISILANPSFTSVYGLELSVCQIYFGAL</sequence>
<protein>
    <submittedName>
        <fullName evidence="1">Uncharacterized protein</fullName>
    </submittedName>
</protein>
<evidence type="ECO:0000313" key="1">
    <source>
        <dbReference type="EMBL" id="JAH86530.1"/>
    </source>
</evidence>
<proteinExistence type="predicted"/>
<reference evidence="1" key="2">
    <citation type="journal article" date="2015" name="Fish Shellfish Immunol.">
        <title>Early steps in the European eel (Anguilla anguilla)-Vibrio vulnificus interaction in the gills: Role of the RtxA13 toxin.</title>
        <authorList>
            <person name="Callol A."/>
            <person name="Pajuelo D."/>
            <person name="Ebbesson L."/>
            <person name="Teles M."/>
            <person name="MacKenzie S."/>
            <person name="Amaro C."/>
        </authorList>
    </citation>
    <scope>NUCLEOTIDE SEQUENCE</scope>
</reference>
<name>A0A0E9WAB9_ANGAN</name>
<accession>A0A0E9WAB9</accession>
<reference evidence="1" key="1">
    <citation type="submission" date="2014-11" db="EMBL/GenBank/DDBJ databases">
        <authorList>
            <person name="Amaro Gonzalez C."/>
        </authorList>
    </citation>
    <scope>NUCLEOTIDE SEQUENCE</scope>
</reference>